<reference evidence="6 7" key="1">
    <citation type="journal article" date="2015" name="Int. J. Syst. Evol. Microbiol.">
        <title>Erythrobacter atlanticus sp. nov., a bacterium from ocean sediment able to degrade polycyclic aromatic hydrocarbons.</title>
        <authorList>
            <person name="Zhuang L."/>
            <person name="Liu Y."/>
            <person name="Wang L."/>
            <person name="Wang W."/>
            <person name="Shao Z."/>
        </authorList>
    </citation>
    <scope>NUCLEOTIDE SEQUENCE [LARGE SCALE GENOMIC DNA]</scope>
    <source>
        <strain evidence="7">s21-N3</strain>
    </source>
</reference>
<evidence type="ECO:0000313" key="6">
    <source>
        <dbReference type="EMBL" id="AKQ42083.2"/>
    </source>
</evidence>
<comment type="subcellular location">
    <subcellularLocation>
        <location evidence="1">Membrane</location>
        <topology evidence="1">Single-pass membrane protein</topology>
    </subcellularLocation>
</comment>
<keyword evidence="7" id="KW-1185">Reference proteome</keyword>
<dbReference type="GO" id="GO:0055085">
    <property type="term" value="P:transmembrane transport"/>
    <property type="evidence" value="ECO:0007669"/>
    <property type="project" value="InterPro"/>
</dbReference>
<proteinExistence type="predicted"/>
<dbReference type="Pfam" id="PF03544">
    <property type="entry name" value="TonB_C"/>
    <property type="match status" value="1"/>
</dbReference>
<protein>
    <recommendedName>
        <fullName evidence="5">TonB C-terminal domain-containing protein</fullName>
    </recommendedName>
</protein>
<evidence type="ECO:0000259" key="5">
    <source>
        <dbReference type="PROSITE" id="PS52015"/>
    </source>
</evidence>
<keyword evidence="2" id="KW-0812">Transmembrane</keyword>
<dbReference type="EMBL" id="CP011310">
    <property type="protein sequence ID" value="AKQ42083.2"/>
    <property type="molecule type" value="Genomic_DNA"/>
</dbReference>
<dbReference type="InterPro" id="IPR006260">
    <property type="entry name" value="TonB/TolA_C"/>
</dbReference>
<dbReference type="AlphaFoldDB" id="A0A0H4VY66"/>
<dbReference type="NCBIfam" id="TIGR01352">
    <property type="entry name" value="tonB_Cterm"/>
    <property type="match status" value="1"/>
</dbReference>
<evidence type="ECO:0000256" key="4">
    <source>
        <dbReference type="ARBA" id="ARBA00023136"/>
    </source>
</evidence>
<name>A0A0H4VY66_9SPHN</name>
<feature type="domain" description="TonB C-terminal" evidence="5">
    <location>
        <begin position="87"/>
        <end position="183"/>
    </location>
</feature>
<evidence type="ECO:0000256" key="3">
    <source>
        <dbReference type="ARBA" id="ARBA00022989"/>
    </source>
</evidence>
<keyword evidence="3" id="KW-1133">Transmembrane helix</keyword>
<evidence type="ECO:0000313" key="7">
    <source>
        <dbReference type="Proteomes" id="UP000059113"/>
    </source>
</evidence>
<dbReference type="SUPFAM" id="SSF74653">
    <property type="entry name" value="TolA/TonB C-terminal domain"/>
    <property type="match status" value="1"/>
</dbReference>
<dbReference type="GO" id="GO:0016020">
    <property type="term" value="C:membrane"/>
    <property type="evidence" value="ECO:0007669"/>
    <property type="project" value="UniProtKB-SubCell"/>
</dbReference>
<dbReference type="Gene3D" id="3.30.1150.10">
    <property type="match status" value="1"/>
</dbReference>
<dbReference type="STRING" id="1648404.CP97_08715"/>
<evidence type="ECO:0000256" key="1">
    <source>
        <dbReference type="ARBA" id="ARBA00004167"/>
    </source>
</evidence>
<dbReference type="PROSITE" id="PS52015">
    <property type="entry name" value="TONB_CTD"/>
    <property type="match status" value="1"/>
</dbReference>
<dbReference type="InterPro" id="IPR037682">
    <property type="entry name" value="TonB_C"/>
</dbReference>
<dbReference type="KEGG" id="ery:CP97_08715"/>
<dbReference type="Proteomes" id="UP000059113">
    <property type="component" value="Chromosome"/>
</dbReference>
<organism evidence="6 7">
    <name type="scientific">Aurantiacibacter atlanticus</name>
    <dbReference type="NCBI Taxonomy" id="1648404"/>
    <lineage>
        <taxon>Bacteria</taxon>
        <taxon>Pseudomonadati</taxon>
        <taxon>Pseudomonadota</taxon>
        <taxon>Alphaproteobacteria</taxon>
        <taxon>Sphingomonadales</taxon>
        <taxon>Erythrobacteraceae</taxon>
        <taxon>Aurantiacibacter</taxon>
    </lineage>
</organism>
<accession>A0A0H4VY66</accession>
<reference evidence="7" key="2">
    <citation type="submission" date="2015-04" db="EMBL/GenBank/DDBJ databases">
        <title>The complete genome sequence of Erythrobacter sp. s21-N3.</title>
        <authorList>
            <person name="Zhuang L."/>
            <person name="Liu Y."/>
            <person name="Shao Z."/>
        </authorList>
    </citation>
    <scope>NUCLEOTIDE SEQUENCE [LARGE SCALE GENOMIC DNA]</scope>
    <source>
        <strain evidence="7">s21-N3</strain>
    </source>
</reference>
<sequence>MSKMFRRHRRRDRPWIEHAVQFRDAFGALILWPIIFFARKDDPMNNIIRATIALPFAGLIPSAPLQAHDRSAEMQDILVLPISEQAVFAARVAGALDEELQGKRFNSRMTRSGIVKVRFVTNGAGVADNISLYDGSGINQLDRAALRAIRRMSDLAPSPFADGHGQLMQANIIFAGREHEAERLARRLNREEATRIASRRSTEQAVLALTIAASPHS</sequence>
<gene>
    <name evidence="6" type="ORF">CP97_08715</name>
</gene>
<keyword evidence="4" id="KW-0472">Membrane</keyword>
<evidence type="ECO:0000256" key="2">
    <source>
        <dbReference type="ARBA" id="ARBA00022692"/>
    </source>
</evidence>